<organism evidence="2 3">
    <name type="scientific">Mikania micrantha</name>
    <name type="common">bitter vine</name>
    <dbReference type="NCBI Taxonomy" id="192012"/>
    <lineage>
        <taxon>Eukaryota</taxon>
        <taxon>Viridiplantae</taxon>
        <taxon>Streptophyta</taxon>
        <taxon>Embryophyta</taxon>
        <taxon>Tracheophyta</taxon>
        <taxon>Spermatophyta</taxon>
        <taxon>Magnoliopsida</taxon>
        <taxon>eudicotyledons</taxon>
        <taxon>Gunneridae</taxon>
        <taxon>Pentapetalae</taxon>
        <taxon>asterids</taxon>
        <taxon>campanulids</taxon>
        <taxon>Asterales</taxon>
        <taxon>Asteraceae</taxon>
        <taxon>Asteroideae</taxon>
        <taxon>Heliantheae alliance</taxon>
        <taxon>Eupatorieae</taxon>
        <taxon>Mikania</taxon>
    </lineage>
</organism>
<dbReference type="InterPro" id="IPR044576">
    <property type="entry name" value="At4g25390-like"/>
</dbReference>
<dbReference type="AlphaFoldDB" id="A0A5N6P8G4"/>
<dbReference type="InterPro" id="IPR011009">
    <property type="entry name" value="Kinase-like_dom_sf"/>
</dbReference>
<comment type="caution">
    <text evidence="2">The sequence shown here is derived from an EMBL/GenBank/DDBJ whole genome shotgun (WGS) entry which is preliminary data.</text>
</comment>
<evidence type="ECO:0000256" key="1">
    <source>
        <dbReference type="SAM" id="Phobius"/>
    </source>
</evidence>
<keyword evidence="1" id="KW-0472">Membrane</keyword>
<sequence length="180" mass="20490">MKESGNYNSNDDWWPKDDESYIERKKKRSRSRGSRGSVDWWLDGFSGELWRPRHNSHDSISGIYLKAVLGVLLLVLIAGRRPLQVTGSPMSEFQRANLLSWARHLALALLCLQKSPALRPSMKEVVAMLSGDLEPPPLPVEYSPSPPSRFKSHRKARDCCIENHIPRFIVKSTARNALQQ</sequence>
<evidence type="ECO:0008006" key="4">
    <source>
        <dbReference type="Google" id="ProtNLM"/>
    </source>
</evidence>
<dbReference type="EMBL" id="SZYD01000006">
    <property type="protein sequence ID" value="KAD5961280.1"/>
    <property type="molecule type" value="Genomic_DNA"/>
</dbReference>
<proteinExistence type="predicted"/>
<evidence type="ECO:0000313" key="2">
    <source>
        <dbReference type="EMBL" id="KAD5961280.1"/>
    </source>
</evidence>
<dbReference type="PANTHER" id="PTHR46821">
    <property type="entry name" value="OS07G0586332 PROTEIN"/>
    <property type="match status" value="1"/>
</dbReference>
<reference evidence="2 3" key="1">
    <citation type="submission" date="2019-05" db="EMBL/GenBank/DDBJ databases">
        <title>Mikania micrantha, genome provides insights into the molecular mechanism of rapid growth.</title>
        <authorList>
            <person name="Liu B."/>
        </authorList>
    </citation>
    <scope>NUCLEOTIDE SEQUENCE [LARGE SCALE GENOMIC DNA]</scope>
    <source>
        <strain evidence="2">NLD-2019</strain>
        <tissue evidence="2">Leaf</tissue>
    </source>
</reference>
<name>A0A5N6P8G4_9ASTR</name>
<dbReference type="OrthoDB" id="626167at2759"/>
<keyword evidence="1" id="KW-0812">Transmembrane</keyword>
<evidence type="ECO:0000313" key="3">
    <source>
        <dbReference type="Proteomes" id="UP000326396"/>
    </source>
</evidence>
<protein>
    <recommendedName>
        <fullName evidence="4">Serine-threonine/tyrosine-protein kinase catalytic domain-containing protein</fullName>
    </recommendedName>
</protein>
<dbReference type="Proteomes" id="UP000326396">
    <property type="component" value="Linkage Group LG14"/>
</dbReference>
<gene>
    <name evidence="2" type="ORF">E3N88_12753</name>
</gene>
<feature type="transmembrane region" description="Helical" evidence="1">
    <location>
        <begin position="63"/>
        <end position="81"/>
    </location>
</feature>
<keyword evidence="3" id="KW-1185">Reference proteome</keyword>
<keyword evidence="1" id="KW-1133">Transmembrane helix</keyword>
<accession>A0A5N6P8G4</accession>
<dbReference type="SUPFAM" id="SSF56112">
    <property type="entry name" value="Protein kinase-like (PK-like)"/>
    <property type="match status" value="1"/>
</dbReference>
<dbReference type="Gene3D" id="1.10.510.10">
    <property type="entry name" value="Transferase(Phosphotransferase) domain 1"/>
    <property type="match status" value="1"/>
</dbReference>
<dbReference type="PANTHER" id="PTHR46821:SF7">
    <property type="entry name" value="PROTEIN KINASE SUPERFAMILY PROTEIN"/>
    <property type="match status" value="1"/>
</dbReference>